<name>Q9C766_ARATH</name>
<proteinExistence type="predicted"/>
<dbReference type="AlphaFoldDB" id="Q9C766"/>
<gene>
    <name evidence="1" type="primary">F19C17.42</name>
</gene>
<dbReference type="CDD" id="cd04481">
    <property type="entry name" value="RPA1_DBD_B_like"/>
    <property type="match status" value="1"/>
</dbReference>
<sequence length="114" mass="13472">MEHVSPKSRYHFIECVDFHTIKHAAPIQKKFVVDAMGVIESVSPIGKIPWVAREWERSSCEEFERKWYKKISEPNFKMEPVMIILRFWKILEFEGNPCLISVYGCSKVHIDPNF</sequence>
<reference key="1">
    <citation type="journal article" date="2000" name="Nature">
        <title>Sequence and analysis of chromosome 1 of the plant Arabidopsis thaliana.</title>
        <authorList>
            <person name="Theologis A."/>
            <person name="Ecker J.R."/>
            <person name="Palm C.J."/>
            <person name="Federspiel N.A."/>
            <person name="Kaul S."/>
            <person name="White O."/>
            <person name="Alonso J."/>
            <person name="Altafi H."/>
            <person name="Araujo R."/>
            <person name="Bowman C.L."/>
            <person name="Brooks S.Y."/>
            <person name="Buehler E."/>
            <person name="Chan A."/>
            <person name="Chao Q."/>
            <person name="Chen H."/>
            <person name="Cheuk R.F."/>
            <person name="Chin C.W."/>
            <person name="Chung M.K."/>
            <person name="Conn L."/>
            <person name="Conway A.B."/>
            <person name="Conway A.R."/>
            <person name="Creasy T.H."/>
            <person name="Dewar K."/>
            <person name="Dunn P."/>
            <person name="Etgu P."/>
            <person name="Feldblyum T.V."/>
            <person name="Feng J."/>
            <person name="Fong B."/>
            <person name="Fujii C.Y."/>
            <person name="Gill J.E."/>
            <person name="Goldsmith A.D."/>
            <person name="Haas B."/>
            <person name="Hansen N.F."/>
            <person name="Hughes B."/>
            <person name="Huizar L."/>
            <person name="Hunter J.L."/>
            <person name="Jenkins J."/>
            <person name="Johnson-Hopson C."/>
            <person name="Khan S."/>
            <person name="Khaykin E."/>
            <person name="Kim C.J."/>
            <person name="Koo H.L."/>
            <person name="Kremenetskaia I."/>
            <person name="Kurtz D.B."/>
            <person name="Kwan A."/>
            <person name="Lam B."/>
            <person name="Langin-Hooper S."/>
            <person name="Lee A."/>
            <person name="Lee J.M."/>
            <person name="Lenz C.A."/>
            <person name="Li J.H."/>
            <person name="Li Y."/>
            <person name="Lin X."/>
            <person name="Liu S.X."/>
            <person name="Liu Z.A."/>
            <person name="Luros J.S."/>
            <person name="Maiti R."/>
            <person name="Marziali A."/>
            <person name="Militscher J."/>
            <person name="Miranda M."/>
            <person name="Nguyen M."/>
            <person name="Nierman W.C."/>
            <person name="Osborne B.I."/>
            <person name="Pai G."/>
            <person name="Peterson J."/>
            <person name="Pham P.K."/>
            <person name="Rizzo M."/>
            <person name="Rooney T."/>
            <person name="Rowley D."/>
            <person name="Sakano H."/>
            <person name="Salzberg S.L."/>
            <person name="Schwartz J.R."/>
            <person name="Shinn P."/>
            <person name="Southwick A.M."/>
            <person name="Sun H."/>
            <person name="Tallon L.J."/>
            <person name="Tambunga G."/>
            <person name="Toriumi M.J."/>
            <person name="Town C.D."/>
            <person name="Utterback T."/>
            <person name="Van Aken S."/>
            <person name="Vaysberg M."/>
            <person name="Vysotskaia V.S."/>
            <person name="Walker M."/>
            <person name="Wu D."/>
            <person name="Yu G."/>
            <person name="Fraser C.M."/>
            <person name="Venter J.C."/>
            <person name="Davis R.W."/>
        </authorList>
    </citation>
    <scope>NUCLEOTIDE SEQUENCE [LARGE SCALE GENOMIC DNA]</scope>
    <source>
        <strain>cv. Columbia</strain>
    </source>
</reference>
<evidence type="ECO:0000313" key="1">
    <source>
        <dbReference type="EMBL" id="AAG50649.1"/>
    </source>
</evidence>
<organism evidence="1">
    <name type="scientific">Arabidopsis thaliana</name>
    <name type="common">Mouse-ear cress</name>
    <dbReference type="NCBI Taxonomy" id="3702"/>
    <lineage>
        <taxon>Eukaryota</taxon>
        <taxon>Viridiplantae</taxon>
        <taxon>Streptophyta</taxon>
        <taxon>Embryophyta</taxon>
        <taxon>Tracheophyta</taxon>
        <taxon>Spermatophyta</taxon>
        <taxon>Magnoliopsida</taxon>
        <taxon>eudicotyledons</taxon>
        <taxon>Gunneridae</taxon>
        <taxon>Pentapetalae</taxon>
        <taxon>rosids</taxon>
        <taxon>malvids</taxon>
        <taxon>Brassicales</taxon>
        <taxon>Brassicaceae</taxon>
        <taxon>Camelineae</taxon>
        <taxon>Arabidopsis</taxon>
    </lineage>
</organism>
<dbReference type="PIR" id="G96493">
    <property type="entry name" value="G96493"/>
</dbReference>
<protein>
    <submittedName>
        <fullName evidence="1">Uncharacterized protein F19C17.42</fullName>
    </submittedName>
</protein>
<dbReference type="EMBL" id="AC073433">
    <property type="protein sequence ID" value="AAG50649.1"/>
    <property type="molecule type" value="Genomic_DNA"/>
</dbReference>
<reference evidence="1" key="2">
    <citation type="submission" date="2001-01" db="EMBL/GenBank/DDBJ databases">
        <title>Arabidopsis thaliana chromosome 1 BAC F19C17 genomic sequence.</title>
        <authorList>
            <person name="Lin X."/>
            <person name="Kaul S."/>
            <person name="Town C.D."/>
            <person name="Benito M."/>
            <person name="Creasy T.H."/>
            <person name="Haas B.J."/>
            <person name="Wu D."/>
            <person name="Maiti R."/>
            <person name="Ronning C.M."/>
            <person name="Koo H."/>
            <person name="Fujii C.Y."/>
            <person name="Utterback T.R."/>
            <person name="Barnstead M.E."/>
            <person name="Bowman C.L."/>
            <person name="White O."/>
            <person name="Nierman W.C."/>
            <person name="Fraser C.M."/>
        </authorList>
    </citation>
    <scope>NUCLEOTIDE SEQUENCE</scope>
</reference>
<accession>Q9C766</accession>